<proteinExistence type="inferred from homology"/>
<dbReference type="GO" id="GO:0006631">
    <property type="term" value="P:fatty acid metabolic process"/>
    <property type="evidence" value="ECO:0007669"/>
    <property type="project" value="TreeGrafter"/>
</dbReference>
<dbReference type="STRING" id="418985.A0A1V9X1F1"/>
<keyword evidence="5" id="KW-1185">Reference proteome</keyword>
<dbReference type="Pfam" id="PF00887">
    <property type="entry name" value="ACBP"/>
    <property type="match status" value="1"/>
</dbReference>
<name>A0A1V9X1F1_9ACAR</name>
<dbReference type="SUPFAM" id="SSF47027">
    <property type="entry name" value="Acyl-CoA binding protein"/>
    <property type="match status" value="1"/>
</dbReference>
<sequence length="131" mass="14720">MKTRPSDDELLQLYGLYKQATVGDVTGEAPGILDLKGKAKYNAWTGRKGLSKGDAKQQYCKLAKELIAKANADKLTPIFWHGEPHQVAYRVPRSLLCLNGATSLSRTLGAELEPQCRYWFKSDILRRRPDL</sequence>
<dbReference type="PRINTS" id="PR00689">
    <property type="entry name" value="ACOABINDINGP"/>
</dbReference>
<evidence type="ECO:0000256" key="2">
    <source>
        <dbReference type="ARBA" id="ARBA00023121"/>
    </source>
</evidence>
<dbReference type="InterPro" id="IPR000582">
    <property type="entry name" value="Acyl-CoA-binding_protein"/>
</dbReference>
<dbReference type="PROSITE" id="PS00880">
    <property type="entry name" value="ACB_1"/>
    <property type="match status" value="1"/>
</dbReference>
<dbReference type="EMBL" id="MNPL01029480">
    <property type="protein sequence ID" value="OQR67233.1"/>
    <property type="molecule type" value="Genomic_DNA"/>
</dbReference>
<evidence type="ECO:0000313" key="5">
    <source>
        <dbReference type="Proteomes" id="UP000192247"/>
    </source>
</evidence>
<evidence type="ECO:0000313" key="4">
    <source>
        <dbReference type="EMBL" id="OQR67233.1"/>
    </source>
</evidence>
<gene>
    <name evidence="4" type="ORF">BIW11_02236</name>
</gene>
<dbReference type="OrthoDB" id="346910at2759"/>
<dbReference type="InterPro" id="IPR014352">
    <property type="entry name" value="FERM/acyl-CoA-bd_prot_sf"/>
</dbReference>
<comment type="similarity">
    <text evidence="1">Belongs to the ACBP family.</text>
</comment>
<reference evidence="4 5" key="1">
    <citation type="journal article" date="2017" name="Gigascience">
        <title>Draft genome of the honey bee ectoparasitic mite, Tropilaelaps mercedesae, is shaped by the parasitic life history.</title>
        <authorList>
            <person name="Dong X."/>
            <person name="Armstrong S.D."/>
            <person name="Xia D."/>
            <person name="Makepeace B.L."/>
            <person name="Darby A.C."/>
            <person name="Kadowaki T."/>
        </authorList>
    </citation>
    <scope>NUCLEOTIDE SEQUENCE [LARGE SCALE GENOMIC DNA]</scope>
    <source>
        <strain evidence="4">Wuxi-XJTLU</strain>
    </source>
</reference>
<dbReference type="InParanoid" id="A0A1V9X1F1"/>
<accession>A0A1V9X1F1</accession>
<protein>
    <submittedName>
        <fullName evidence="4">Acyl-CoA-binding protein-like</fullName>
    </submittedName>
</protein>
<dbReference type="InterPro" id="IPR035984">
    <property type="entry name" value="Acyl-CoA-binding_sf"/>
</dbReference>
<dbReference type="InterPro" id="IPR022408">
    <property type="entry name" value="Acyl-CoA-binding_prot_CS"/>
</dbReference>
<keyword evidence="2" id="KW-0446">Lipid-binding</keyword>
<dbReference type="PANTHER" id="PTHR23310">
    <property type="entry name" value="ACYL-COA-BINDING PROTEIN, ACBP"/>
    <property type="match status" value="1"/>
</dbReference>
<organism evidence="4 5">
    <name type="scientific">Tropilaelaps mercedesae</name>
    <dbReference type="NCBI Taxonomy" id="418985"/>
    <lineage>
        <taxon>Eukaryota</taxon>
        <taxon>Metazoa</taxon>
        <taxon>Ecdysozoa</taxon>
        <taxon>Arthropoda</taxon>
        <taxon>Chelicerata</taxon>
        <taxon>Arachnida</taxon>
        <taxon>Acari</taxon>
        <taxon>Parasitiformes</taxon>
        <taxon>Mesostigmata</taxon>
        <taxon>Gamasina</taxon>
        <taxon>Dermanyssoidea</taxon>
        <taxon>Laelapidae</taxon>
        <taxon>Tropilaelaps</taxon>
    </lineage>
</organism>
<dbReference type="Proteomes" id="UP000192247">
    <property type="component" value="Unassembled WGS sequence"/>
</dbReference>
<dbReference type="AlphaFoldDB" id="A0A1V9X1F1"/>
<comment type="caution">
    <text evidence="4">The sequence shown here is derived from an EMBL/GenBank/DDBJ whole genome shotgun (WGS) entry which is preliminary data.</text>
</comment>
<evidence type="ECO:0000256" key="1">
    <source>
        <dbReference type="ARBA" id="ARBA00005567"/>
    </source>
</evidence>
<dbReference type="PROSITE" id="PS51228">
    <property type="entry name" value="ACB_2"/>
    <property type="match status" value="1"/>
</dbReference>
<dbReference type="GO" id="GO:0000062">
    <property type="term" value="F:fatty-acyl-CoA binding"/>
    <property type="evidence" value="ECO:0007669"/>
    <property type="project" value="InterPro"/>
</dbReference>
<feature type="domain" description="ACB" evidence="3">
    <location>
        <begin position="1"/>
        <end position="72"/>
    </location>
</feature>
<dbReference type="PANTHER" id="PTHR23310:SF62">
    <property type="entry name" value="ACYL-COA BINDING PROTEIN 1, ISOFORM A"/>
    <property type="match status" value="1"/>
</dbReference>
<dbReference type="Gene3D" id="1.20.80.10">
    <property type="match status" value="1"/>
</dbReference>
<evidence type="ECO:0000259" key="3">
    <source>
        <dbReference type="PROSITE" id="PS51228"/>
    </source>
</evidence>